<dbReference type="InterPro" id="IPR017853">
    <property type="entry name" value="GH"/>
</dbReference>
<dbReference type="Gene3D" id="3.20.20.80">
    <property type="entry name" value="Glycosidases"/>
    <property type="match status" value="1"/>
</dbReference>
<comment type="similarity">
    <text evidence="1">Belongs to the glycosyl hydrolase 13 family.</text>
</comment>
<feature type="chain" id="PRO_5037826682" evidence="2">
    <location>
        <begin position="32"/>
        <end position="941"/>
    </location>
</feature>
<dbReference type="Pfam" id="PF11852">
    <property type="entry name" value="Pullul_strch_C"/>
    <property type="match status" value="1"/>
</dbReference>
<dbReference type="InterPro" id="IPR013783">
    <property type="entry name" value="Ig-like_fold"/>
</dbReference>
<feature type="domain" description="Glycoside hydrolase family 13 N-terminal" evidence="3">
    <location>
        <begin position="191"/>
        <end position="275"/>
    </location>
</feature>
<dbReference type="EMBL" id="JACYFT010000005">
    <property type="protein sequence ID" value="MBD8051943.1"/>
    <property type="molecule type" value="Genomic_DNA"/>
</dbReference>
<accession>A0A927FKU2</accession>
<evidence type="ECO:0000256" key="1">
    <source>
        <dbReference type="ARBA" id="ARBA00008061"/>
    </source>
</evidence>
<dbReference type="SUPFAM" id="SSF51011">
    <property type="entry name" value="Glycosyl hydrolase domain"/>
    <property type="match status" value="1"/>
</dbReference>
<protein>
    <submittedName>
        <fullName evidence="6">DUF3372 domain-containing protein</fullName>
    </submittedName>
</protein>
<feature type="domain" description="Pullulanase N2" evidence="5">
    <location>
        <begin position="62"/>
        <end position="179"/>
    </location>
</feature>
<dbReference type="PANTHER" id="PTHR43002">
    <property type="entry name" value="GLYCOGEN DEBRANCHING ENZYME"/>
    <property type="match status" value="1"/>
</dbReference>
<keyword evidence="2" id="KW-0732">Signal</keyword>
<dbReference type="Proteomes" id="UP000647424">
    <property type="component" value="Unassembled WGS sequence"/>
</dbReference>
<feature type="signal peptide" evidence="2">
    <location>
        <begin position="1"/>
        <end position="31"/>
    </location>
</feature>
<evidence type="ECO:0000259" key="4">
    <source>
        <dbReference type="Pfam" id="PF11852"/>
    </source>
</evidence>
<dbReference type="Pfam" id="PF02922">
    <property type="entry name" value="CBM_48"/>
    <property type="match status" value="1"/>
</dbReference>
<dbReference type="CDD" id="cd02860">
    <property type="entry name" value="E_set_Pullulanase"/>
    <property type="match status" value="1"/>
</dbReference>
<dbReference type="SUPFAM" id="SSF81296">
    <property type="entry name" value="E set domains"/>
    <property type="match status" value="2"/>
</dbReference>
<dbReference type="InterPro" id="IPR040671">
    <property type="entry name" value="Pullulanase_N2"/>
</dbReference>
<keyword evidence="7" id="KW-1185">Reference proteome</keyword>
<dbReference type="Gene3D" id="2.60.40.1130">
    <property type="entry name" value="Rab geranylgeranyltransferase alpha-subunit, insert domain"/>
    <property type="match status" value="1"/>
</dbReference>
<dbReference type="CDD" id="cd11341">
    <property type="entry name" value="AmyAc_Pullulanase_LD-like"/>
    <property type="match status" value="1"/>
</dbReference>
<evidence type="ECO:0000313" key="7">
    <source>
        <dbReference type="Proteomes" id="UP000647424"/>
    </source>
</evidence>
<dbReference type="Pfam" id="PF17967">
    <property type="entry name" value="Pullulanase_N2"/>
    <property type="match status" value="1"/>
</dbReference>
<reference evidence="6 7" key="1">
    <citation type="submission" date="2020-09" db="EMBL/GenBank/DDBJ databases">
        <title>Genome seq and assembly of Limnohabitants sp.</title>
        <authorList>
            <person name="Chhetri G."/>
        </authorList>
    </citation>
    <scope>NUCLEOTIDE SEQUENCE [LARGE SCALE GENOMIC DNA]</scope>
    <source>
        <strain evidence="6 7">JUR4</strain>
    </source>
</reference>
<dbReference type="SUPFAM" id="SSF51445">
    <property type="entry name" value="(Trans)glycosidases"/>
    <property type="match status" value="1"/>
</dbReference>
<dbReference type="InterPro" id="IPR013780">
    <property type="entry name" value="Glyco_hydro_b"/>
</dbReference>
<evidence type="ECO:0000259" key="5">
    <source>
        <dbReference type="Pfam" id="PF17967"/>
    </source>
</evidence>
<name>A0A927FKU2_9BURK</name>
<comment type="caution">
    <text evidence="6">The sequence shown here is derived from an EMBL/GenBank/DDBJ whole genome shotgun (WGS) entry which is preliminary data.</text>
</comment>
<sequence>MSSCLKRSALRWLTTVWAGACLLTPSAGLWAQPMQDGTASADICNSQDLTTVLQANAHMHAAQAHWLDGALMQWSGQTDRVSGHTFSLLASRQSRLQVQAGRPAEGVEQRWPLSTIAGTASSAVRQRFAFVKPGLLLQMPDVPAATLRELHEQQTLLVEEDPQGRVVAATRLQIAGALDALFAPAAHKLSLGPQFQGKGVRLSLWAPTAQQVQLCLYPNATAPASQLHSLQRDAASGVWSVKLPANAMGAYYRFAVTVHVPGVGRVRNLVTDPYSVSLSADSRRSQILDLNDPALQPTGWISDTPPATVRQATDMVIYELHVRDFSISDESVPTADRGKYLAFTHGQSRGMQHLKALARAGLTDVHLLPVFDLASVPETACLTPRPSGSANSESQQAAVQAVAAQDCFNWGYDPFHFNAPEGSYASDAQDGTRRVIELRQMVQALHRAGLRVGMDMVYNHTSASGQHAQSVLDRIVPGYYQRLNDQGMVERSTCCDNTATEHVMMEKLMSDSVLLWARHYKMDSFRFDLMGHQPRSAMVRMQKRLGKALGRRIDFIGEGWNFGEVADGARFVQASQLSLNGTGIGTFNDRLRDAVRGGSASDTPERIQADQGYISGLVLQPNAQARSGQTPQDLMKVADQIRAGLAGSLRHYTLTTATGEQRALQDIPYGHQPTGYTQEPSEVVNYTENHDNMTLWDSLAFKLPRATSAAERARVQVLGAALVAFSQGVAYFHAGQDILRSKSLDGNSYDSGDWFNRLDWTYQTNHFGTGLPPRQDNGHLYPLMRELLPAPALQPSPADIAFARDAFRDLLKIRASSTLLRLPTAADIHQRLRFFNVGPTQNPAVIAAHLNGKGLAGANFDEMVLLVNVDTRSHTVADSTLQGKAYQLHPVHLDPAAADTRPVQSARHDAASGRFEVPARTALVYVLTAGASGATPTDPQK</sequence>
<proteinExistence type="inferred from homology"/>
<dbReference type="GO" id="GO:0004553">
    <property type="term" value="F:hydrolase activity, hydrolyzing O-glycosyl compounds"/>
    <property type="evidence" value="ECO:0007669"/>
    <property type="project" value="InterPro"/>
</dbReference>
<dbReference type="AlphaFoldDB" id="A0A927FKU2"/>
<evidence type="ECO:0000256" key="2">
    <source>
        <dbReference type="SAM" id="SignalP"/>
    </source>
</evidence>
<dbReference type="InterPro" id="IPR014756">
    <property type="entry name" value="Ig_E-set"/>
</dbReference>
<organism evidence="6 7">
    <name type="scientific">Limnohabitans radicicola</name>
    <dbReference type="NCBI Taxonomy" id="2771427"/>
    <lineage>
        <taxon>Bacteria</taxon>
        <taxon>Pseudomonadati</taxon>
        <taxon>Pseudomonadota</taxon>
        <taxon>Betaproteobacteria</taxon>
        <taxon>Burkholderiales</taxon>
        <taxon>Comamonadaceae</taxon>
        <taxon>Limnohabitans</taxon>
    </lineage>
</organism>
<feature type="domain" description="Alpha-1,6-glucosidases pullulanase-type C-terminal" evidence="4">
    <location>
        <begin position="762"/>
        <end position="926"/>
    </location>
</feature>
<dbReference type="Gene3D" id="2.60.40.1180">
    <property type="entry name" value="Golgi alpha-mannosidase II"/>
    <property type="match status" value="1"/>
</dbReference>
<dbReference type="Gene3D" id="2.60.40.10">
    <property type="entry name" value="Immunoglobulins"/>
    <property type="match status" value="1"/>
</dbReference>
<evidence type="ECO:0000313" key="6">
    <source>
        <dbReference type="EMBL" id="MBD8051943.1"/>
    </source>
</evidence>
<dbReference type="InterPro" id="IPR004193">
    <property type="entry name" value="Glyco_hydro_13_N"/>
</dbReference>
<dbReference type="InterPro" id="IPR024561">
    <property type="entry name" value="Pullul_strch_C"/>
</dbReference>
<gene>
    <name evidence="6" type="ORF">IC609_15510</name>
</gene>
<dbReference type="RefSeq" id="WP_191820433.1">
    <property type="nucleotide sequence ID" value="NZ_JACYFT010000005.1"/>
</dbReference>
<evidence type="ECO:0000259" key="3">
    <source>
        <dbReference type="Pfam" id="PF02922"/>
    </source>
</evidence>
<dbReference type="GO" id="GO:0005975">
    <property type="term" value="P:carbohydrate metabolic process"/>
    <property type="evidence" value="ECO:0007669"/>
    <property type="project" value="InterPro"/>
</dbReference>